<evidence type="ECO:0000256" key="5">
    <source>
        <dbReference type="ARBA" id="ARBA00022989"/>
    </source>
</evidence>
<evidence type="ECO:0000256" key="3">
    <source>
        <dbReference type="ARBA" id="ARBA00022449"/>
    </source>
</evidence>
<dbReference type="eggNOG" id="arCOG01953">
    <property type="taxonomic scope" value="Archaea"/>
</dbReference>
<feature type="domain" description="Cation/H+ exchanger transmembrane" evidence="11">
    <location>
        <begin position="19"/>
        <end position="378"/>
    </location>
</feature>
<keyword evidence="5 10" id="KW-1133">Transmembrane helix</keyword>
<proteinExistence type="predicted"/>
<dbReference type="GeneID" id="9234967"/>
<feature type="transmembrane region" description="Helical" evidence="10">
    <location>
        <begin position="359"/>
        <end position="382"/>
    </location>
</feature>
<feature type="transmembrane region" description="Helical" evidence="10">
    <location>
        <begin position="177"/>
        <end position="200"/>
    </location>
</feature>
<feature type="transmembrane region" description="Helical" evidence="10">
    <location>
        <begin position="51"/>
        <end position="73"/>
    </location>
</feature>
<reference evidence="13" key="1">
    <citation type="submission" date="2010-05" db="EMBL/GenBank/DDBJ databases">
        <title>Complete sequence of Staphylothermus hellenicus DSM 12710.</title>
        <authorList>
            <consortium name="US DOE Joint Genome Institute"/>
            <person name="Lucas S."/>
            <person name="Copeland A."/>
            <person name="Lapidus A."/>
            <person name="Cheng J.-F."/>
            <person name="Bruce D."/>
            <person name="Goodwin L."/>
            <person name="Pitluck S."/>
            <person name="Davenport K."/>
            <person name="Detter J.C."/>
            <person name="Han C."/>
            <person name="Tapia R."/>
            <person name="Larimer F."/>
            <person name="Land M."/>
            <person name="Hauser L."/>
            <person name="Kyrpides N."/>
            <person name="Mikhailova N."/>
            <person name="Anderson I.J."/>
            <person name="Woyke T."/>
        </authorList>
    </citation>
    <scope>NUCLEOTIDE SEQUENCE [LARGE SCALE GENOMIC DNA]</scope>
    <source>
        <strain evidence="13">DSM 12710 / JCM 10830 / BK20S6-10-b1 / P8</strain>
    </source>
</reference>
<keyword evidence="9" id="KW-0739">Sodium transport</keyword>
<evidence type="ECO:0000256" key="7">
    <source>
        <dbReference type="ARBA" id="ARBA00023065"/>
    </source>
</evidence>
<accession>D7DAS8</accession>
<keyword evidence="8 10" id="KW-0472">Membrane</keyword>
<protein>
    <submittedName>
        <fullName evidence="12">Sodium/hydrogen exchanger</fullName>
    </submittedName>
</protein>
<feature type="transmembrane region" description="Helical" evidence="10">
    <location>
        <begin position="244"/>
        <end position="259"/>
    </location>
</feature>
<evidence type="ECO:0000259" key="11">
    <source>
        <dbReference type="Pfam" id="PF00999"/>
    </source>
</evidence>
<evidence type="ECO:0000256" key="1">
    <source>
        <dbReference type="ARBA" id="ARBA00004141"/>
    </source>
</evidence>
<dbReference type="KEGG" id="shc:Shell_0132"/>
<evidence type="ECO:0000256" key="8">
    <source>
        <dbReference type="ARBA" id="ARBA00023136"/>
    </source>
</evidence>
<comment type="subcellular location">
    <subcellularLocation>
        <location evidence="1">Membrane</location>
        <topology evidence="1">Multi-pass membrane protein</topology>
    </subcellularLocation>
</comment>
<keyword evidence="4 10" id="KW-0812">Transmembrane</keyword>
<dbReference type="Pfam" id="PF00999">
    <property type="entry name" value="Na_H_Exchanger"/>
    <property type="match status" value="1"/>
</dbReference>
<evidence type="ECO:0000256" key="2">
    <source>
        <dbReference type="ARBA" id="ARBA00022448"/>
    </source>
</evidence>
<dbReference type="RefSeq" id="WP_013142473.1">
    <property type="nucleotide sequence ID" value="NC_014205.1"/>
</dbReference>
<dbReference type="InterPro" id="IPR038770">
    <property type="entry name" value="Na+/solute_symporter_sf"/>
</dbReference>
<dbReference type="GO" id="GO:0015297">
    <property type="term" value="F:antiporter activity"/>
    <property type="evidence" value="ECO:0007669"/>
    <property type="project" value="UniProtKB-KW"/>
</dbReference>
<keyword evidence="2" id="KW-0813">Transport</keyword>
<dbReference type="Gene3D" id="1.20.1530.20">
    <property type="match status" value="1"/>
</dbReference>
<reference evidence="12 13" key="2">
    <citation type="journal article" date="2011" name="Stand. Genomic Sci.">
        <title>Complete genome sequence of Staphylothermus hellenicus P8.</title>
        <authorList>
            <person name="Anderson I."/>
            <person name="Wirth R."/>
            <person name="Lucas S."/>
            <person name="Copeland A."/>
            <person name="Lapidus A."/>
            <person name="Cheng J.F."/>
            <person name="Goodwin L."/>
            <person name="Pitluck S."/>
            <person name="Davenport K."/>
            <person name="Detter J.C."/>
            <person name="Han C."/>
            <person name="Tapia R."/>
            <person name="Land M."/>
            <person name="Hauser L."/>
            <person name="Pati A."/>
            <person name="Mikhailova N."/>
            <person name="Woyke T."/>
            <person name="Klenk H.P."/>
            <person name="Kyrpides N."/>
            <person name="Ivanova N."/>
        </authorList>
    </citation>
    <scope>NUCLEOTIDE SEQUENCE [LARGE SCALE GENOMIC DNA]</scope>
    <source>
        <strain evidence="13">DSM 12710 / JCM 10830 / BK20S6-10-b1 / P8</strain>
    </source>
</reference>
<feature type="transmembrane region" description="Helical" evidence="10">
    <location>
        <begin position="118"/>
        <end position="137"/>
    </location>
</feature>
<feature type="transmembrane region" description="Helical" evidence="10">
    <location>
        <begin position="220"/>
        <end position="238"/>
    </location>
</feature>
<feature type="transmembrane region" description="Helical" evidence="10">
    <location>
        <begin position="295"/>
        <end position="323"/>
    </location>
</feature>
<sequence length="412" mass="44672">MEDFIDLVLALFLAFSVGRLLEEGFSRLGVPSVLGDLTVGIIFGASLLGWYPVGGVVKAFSVFGVFLLLFYAGLETRYSEFMRSLPVYGIITLGEVLVAFSLGYIIGVSFGYPPKSAYFVGTVLVATSVSVSIKTLVEINKLHTLEGYTVMGIAVLDDLAALITIVVGASLVKTGTISFGTVSEILLIAISAWLIIVVLLHRYGSYISRLASHLHTDESILVSILATVFGLTLLSQYINLSPLVIAYAAGLGFSEAWGSRTVAEKVRLLAVLFSPLFFITTTAEIDLKTAIVPQYILFYTVMIIAAFVGKLLGGGLTSFLVGYPAWASLRIGVGLFPRAEFCIIAAYMGYSYHVIGADVYLAALLIIVATNFLTPPILKYVYSHGPQYDPLKFKPKIVLFMEKLMRKTKRTG</sequence>
<evidence type="ECO:0000256" key="6">
    <source>
        <dbReference type="ARBA" id="ARBA00023053"/>
    </source>
</evidence>
<gene>
    <name evidence="12" type="ordered locus">Shell_0132</name>
</gene>
<keyword evidence="6" id="KW-0915">Sodium</keyword>
<evidence type="ECO:0000256" key="9">
    <source>
        <dbReference type="ARBA" id="ARBA00023201"/>
    </source>
</evidence>
<feature type="transmembrane region" description="Helical" evidence="10">
    <location>
        <begin position="149"/>
        <end position="171"/>
    </location>
</feature>
<keyword evidence="7" id="KW-0406">Ion transport</keyword>
<dbReference type="Proteomes" id="UP000002573">
    <property type="component" value="Chromosome"/>
</dbReference>
<evidence type="ECO:0000313" key="12">
    <source>
        <dbReference type="EMBL" id="ADI31275.1"/>
    </source>
</evidence>
<organism evidence="12 13">
    <name type="scientific">Staphylothermus hellenicus (strain DSM 12710 / JCM 10830 / BK20S6-10-b1 / P8)</name>
    <dbReference type="NCBI Taxonomy" id="591019"/>
    <lineage>
        <taxon>Archaea</taxon>
        <taxon>Thermoproteota</taxon>
        <taxon>Thermoprotei</taxon>
        <taxon>Desulfurococcales</taxon>
        <taxon>Desulfurococcaceae</taxon>
        <taxon>Staphylothermus</taxon>
    </lineage>
</organism>
<dbReference type="AlphaFoldDB" id="D7DAS8"/>
<dbReference type="EMBL" id="CP002051">
    <property type="protein sequence ID" value="ADI31275.1"/>
    <property type="molecule type" value="Genomic_DNA"/>
</dbReference>
<feature type="transmembrane region" description="Helical" evidence="10">
    <location>
        <begin position="335"/>
        <end position="353"/>
    </location>
</feature>
<dbReference type="GO" id="GO:1902600">
    <property type="term" value="P:proton transmembrane transport"/>
    <property type="evidence" value="ECO:0007669"/>
    <property type="project" value="InterPro"/>
</dbReference>
<dbReference type="InterPro" id="IPR006153">
    <property type="entry name" value="Cation/H_exchanger_TM"/>
</dbReference>
<name>D7DAS8_STAHD</name>
<evidence type="ECO:0000313" key="13">
    <source>
        <dbReference type="Proteomes" id="UP000002573"/>
    </source>
</evidence>
<dbReference type="PANTHER" id="PTHR43562">
    <property type="entry name" value="NAPA-TYPE SODIUM/HYDROGEN ANTIPORTER"/>
    <property type="match status" value="1"/>
</dbReference>
<dbReference type="PANTHER" id="PTHR43562:SF3">
    <property type="entry name" value="SODIUM ION_PROTON EXCHANGER (EUROFUNG)"/>
    <property type="match status" value="1"/>
</dbReference>
<evidence type="ECO:0000256" key="4">
    <source>
        <dbReference type="ARBA" id="ARBA00022692"/>
    </source>
</evidence>
<dbReference type="GO" id="GO:0016020">
    <property type="term" value="C:membrane"/>
    <property type="evidence" value="ECO:0007669"/>
    <property type="project" value="UniProtKB-SubCell"/>
</dbReference>
<feature type="transmembrane region" description="Helical" evidence="10">
    <location>
        <begin position="266"/>
        <end position="283"/>
    </location>
</feature>
<dbReference type="HOGENOM" id="CLU_005126_7_1_2"/>
<keyword evidence="3" id="KW-0050">Antiport</keyword>
<keyword evidence="13" id="KW-1185">Reference proteome</keyword>
<feature type="transmembrane region" description="Helical" evidence="10">
    <location>
        <begin position="85"/>
        <end position="106"/>
    </location>
</feature>
<dbReference type="GO" id="GO:0006814">
    <property type="term" value="P:sodium ion transport"/>
    <property type="evidence" value="ECO:0007669"/>
    <property type="project" value="UniProtKB-KW"/>
</dbReference>
<evidence type="ECO:0000256" key="10">
    <source>
        <dbReference type="SAM" id="Phobius"/>
    </source>
</evidence>